<evidence type="ECO:0000256" key="12">
    <source>
        <dbReference type="ARBA" id="ARBA00047880"/>
    </source>
</evidence>
<evidence type="ECO:0000256" key="1">
    <source>
        <dbReference type="ARBA" id="ARBA00004726"/>
    </source>
</evidence>
<evidence type="ECO:0000313" key="17">
    <source>
        <dbReference type="Proteomes" id="UP000253805"/>
    </source>
</evidence>
<dbReference type="AlphaFoldDB" id="A0A369NXB3"/>
<evidence type="ECO:0000256" key="3">
    <source>
        <dbReference type="ARBA" id="ARBA00022630"/>
    </source>
</evidence>
<dbReference type="CDD" id="cd02064">
    <property type="entry name" value="FAD_synthetase_N"/>
    <property type="match status" value="1"/>
</dbReference>
<dbReference type="PIRSF" id="PIRSF004491">
    <property type="entry name" value="FAD_Synth"/>
    <property type="match status" value="1"/>
</dbReference>
<comment type="caution">
    <text evidence="16">The sequence shown here is derived from an EMBL/GenBank/DDBJ whole genome shotgun (WGS) entry which is preliminary data.</text>
</comment>
<comment type="pathway">
    <text evidence="1 14">Cofactor biosynthesis; FAD biosynthesis; FAD from FMN: step 1/1.</text>
</comment>
<evidence type="ECO:0000259" key="15">
    <source>
        <dbReference type="SMART" id="SM00904"/>
    </source>
</evidence>
<dbReference type="UniPathway" id="UPA00277">
    <property type="reaction ID" value="UER00407"/>
</dbReference>
<evidence type="ECO:0000256" key="14">
    <source>
        <dbReference type="PIRNR" id="PIRNR004491"/>
    </source>
</evidence>
<proteinExistence type="inferred from homology"/>
<dbReference type="InterPro" id="IPR015864">
    <property type="entry name" value="FAD_synthase"/>
</dbReference>
<dbReference type="RefSeq" id="WP_114549267.1">
    <property type="nucleotide sequence ID" value="NZ_PPUT01000019.1"/>
</dbReference>
<evidence type="ECO:0000256" key="11">
    <source>
        <dbReference type="ARBA" id="ARBA00023268"/>
    </source>
</evidence>
<dbReference type="Pfam" id="PF06574">
    <property type="entry name" value="FAD_syn"/>
    <property type="match status" value="1"/>
</dbReference>
<dbReference type="Proteomes" id="UP000253805">
    <property type="component" value="Unassembled WGS sequence"/>
</dbReference>
<dbReference type="PANTHER" id="PTHR22749:SF6">
    <property type="entry name" value="RIBOFLAVIN KINASE"/>
    <property type="match status" value="1"/>
</dbReference>
<dbReference type="SUPFAM" id="SSF52374">
    <property type="entry name" value="Nucleotidylyl transferase"/>
    <property type="match status" value="1"/>
</dbReference>
<evidence type="ECO:0000313" key="16">
    <source>
        <dbReference type="EMBL" id="RDC43607.1"/>
    </source>
</evidence>
<dbReference type="GO" id="GO:0009398">
    <property type="term" value="P:FMN biosynthetic process"/>
    <property type="evidence" value="ECO:0007669"/>
    <property type="project" value="UniProtKB-UniRule"/>
</dbReference>
<comment type="catalytic activity">
    <reaction evidence="12 14">
        <text>riboflavin + ATP = FMN + ADP + H(+)</text>
        <dbReference type="Rhea" id="RHEA:14357"/>
        <dbReference type="ChEBI" id="CHEBI:15378"/>
        <dbReference type="ChEBI" id="CHEBI:30616"/>
        <dbReference type="ChEBI" id="CHEBI:57986"/>
        <dbReference type="ChEBI" id="CHEBI:58210"/>
        <dbReference type="ChEBI" id="CHEBI:456216"/>
        <dbReference type="EC" id="2.7.1.26"/>
    </reaction>
</comment>
<dbReference type="InterPro" id="IPR014729">
    <property type="entry name" value="Rossmann-like_a/b/a_fold"/>
</dbReference>
<protein>
    <recommendedName>
        <fullName evidence="14">Riboflavin biosynthesis protein</fullName>
    </recommendedName>
    <domain>
        <recommendedName>
            <fullName evidence="14">Riboflavin kinase</fullName>
            <ecNumber evidence="14">2.7.1.26</ecNumber>
        </recommendedName>
        <alternativeName>
            <fullName evidence="14">Flavokinase</fullName>
        </alternativeName>
    </domain>
    <domain>
        <recommendedName>
            <fullName evidence="14">FMN adenylyltransferase</fullName>
            <ecNumber evidence="14">2.7.7.2</ecNumber>
        </recommendedName>
        <alternativeName>
            <fullName evidence="14">FAD pyrophosphorylase</fullName>
        </alternativeName>
        <alternativeName>
            <fullName evidence="14">FAD synthase</fullName>
        </alternativeName>
    </domain>
</protein>
<dbReference type="Gene3D" id="2.40.30.30">
    <property type="entry name" value="Riboflavin kinase-like"/>
    <property type="match status" value="1"/>
</dbReference>
<dbReference type="InterPro" id="IPR023465">
    <property type="entry name" value="Riboflavin_kinase_dom_sf"/>
</dbReference>
<evidence type="ECO:0000256" key="9">
    <source>
        <dbReference type="ARBA" id="ARBA00022827"/>
    </source>
</evidence>
<dbReference type="PANTHER" id="PTHR22749">
    <property type="entry name" value="RIBOFLAVIN KINASE/FMN ADENYLYLTRANSFERASE"/>
    <property type="match status" value="1"/>
</dbReference>
<keyword evidence="9 14" id="KW-0274">FAD</keyword>
<dbReference type="InterPro" id="IPR015865">
    <property type="entry name" value="Riboflavin_kinase_bac/euk"/>
</dbReference>
<evidence type="ECO:0000256" key="10">
    <source>
        <dbReference type="ARBA" id="ARBA00022840"/>
    </source>
</evidence>
<gene>
    <name evidence="16" type="primary">ribF</name>
    <name evidence="16" type="ORF">C1850_07935</name>
</gene>
<name>A0A369NXB3_9ACTN</name>
<dbReference type="EC" id="2.7.7.2" evidence="14"/>
<evidence type="ECO:0000256" key="6">
    <source>
        <dbReference type="ARBA" id="ARBA00022695"/>
    </source>
</evidence>
<dbReference type="GO" id="GO:0005524">
    <property type="term" value="F:ATP binding"/>
    <property type="evidence" value="ECO:0007669"/>
    <property type="project" value="UniProtKB-UniRule"/>
</dbReference>
<sequence length="308" mass="33557">MAAVISRNDPAFDEALLDRASVAFGVFDGVHEGHRFIIGEAVNTAREEGRASAVITFDIDPDEVFAADRLKKLMTNEARIAKLAELDVDAVVVLPFSREFAAQSPEDFLDACFGGGVPSHIHIGSDFHFGRKAAGNVESLRVWGAERGMEVHGHELLSEGGRPVTATRIRGLLSEGRAREAADLLGRPYELSGLVRPGRGEGRDFGFATANLEVPPMLLAVGEGVYACYAVVEGARYKAAVNVGVPATFADTAKENIEVHLLDFDEDIYGQDIEVEFIEWLRPMRAFESTDELIATVQSNIAWVRENL</sequence>
<evidence type="ECO:0000256" key="13">
    <source>
        <dbReference type="ARBA" id="ARBA00049494"/>
    </source>
</evidence>
<reference evidence="16 17" key="1">
    <citation type="journal article" date="2018" name="Elife">
        <title>Discovery and characterization of a prevalent human gut bacterial enzyme sufficient for the inactivation of a family of plant toxins.</title>
        <authorList>
            <person name="Koppel N."/>
            <person name="Bisanz J.E."/>
            <person name="Pandelia M.E."/>
            <person name="Turnbaugh P.J."/>
            <person name="Balskus E.P."/>
        </authorList>
    </citation>
    <scope>NUCLEOTIDE SEQUENCE [LARGE SCALE GENOMIC DNA]</scope>
    <source>
        <strain evidence="16 17">OB21 GAM 11</strain>
    </source>
</reference>
<evidence type="ECO:0000256" key="2">
    <source>
        <dbReference type="ARBA" id="ARBA00005201"/>
    </source>
</evidence>
<keyword evidence="5 14" id="KW-0808">Transferase</keyword>
<comment type="pathway">
    <text evidence="2 14">Cofactor biosynthesis; FMN biosynthesis; FMN from riboflavin (ATP route): step 1/1.</text>
</comment>
<dbReference type="EC" id="2.7.1.26" evidence="14"/>
<dbReference type="EMBL" id="PPUT01000019">
    <property type="protein sequence ID" value="RDC43607.1"/>
    <property type="molecule type" value="Genomic_DNA"/>
</dbReference>
<accession>A0A369NXB3</accession>
<comment type="similarity">
    <text evidence="14">Belongs to the ribF family.</text>
</comment>
<evidence type="ECO:0000256" key="4">
    <source>
        <dbReference type="ARBA" id="ARBA00022643"/>
    </source>
</evidence>
<dbReference type="SUPFAM" id="SSF82114">
    <property type="entry name" value="Riboflavin kinase-like"/>
    <property type="match status" value="1"/>
</dbReference>
<dbReference type="Pfam" id="PF01687">
    <property type="entry name" value="Flavokinase"/>
    <property type="match status" value="1"/>
</dbReference>
<evidence type="ECO:0000256" key="8">
    <source>
        <dbReference type="ARBA" id="ARBA00022777"/>
    </source>
</evidence>
<evidence type="ECO:0000256" key="7">
    <source>
        <dbReference type="ARBA" id="ARBA00022741"/>
    </source>
</evidence>
<dbReference type="InterPro" id="IPR023468">
    <property type="entry name" value="Riboflavin_kinase"/>
</dbReference>
<dbReference type="GO" id="GO:0003919">
    <property type="term" value="F:FMN adenylyltransferase activity"/>
    <property type="evidence" value="ECO:0007669"/>
    <property type="project" value="UniProtKB-UniRule"/>
</dbReference>
<keyword evidence="6 14" id="KW-0548">Nucleotidyltransferase</keyword>
<keyword evidence="3 14" id="KW-0285">Flavoprotein</keyword>
<organism evidence="16 17">
    <name type="scientific">Adlercreutzia equolifaciens subsp. celatus</name>
    <dbReference type="NCBI Taxonomy" id="394340"/>
    <lineage>
        <taxon>Bacteria</taxon>
        <taxon>Bacillati</taxon>
        <taxon>Actinomycetota</taxon>
        <taxon>Coriobacteriia</taxon>
        <taxon>Eggerthellales</taxon>
        <taxon>Eggerthellaceae</taxon>
        <taxon>Adlercreutzia</taxon>
    </lineage>
</organism>
<comment type="catalytic activity">
    <reaction evidence="13 14">
        <text>FMN + ATP + H(+) = FAD + diphosphate</text>
        <dbReference type="Rhea" id="RHEA:17237"/>
        <dbReference type="ChEBI" id="CHEBI:15378"/>
        <dbReference type="ChEBI" id="CHEBI:30616"/>
        <dbReference type="ChEBI" id="CHEBI:33019"/>
        <dbReference type="ChEBI" id="CHEBI:57692"/>
        <dbReference type="ChEBI" id="CHEBI:58210"/>
        <dbReference type="EC" id="2.7.7.2"/>
    </reaction>
</comment>
<dbReference type="InterPro" id="IPR002606">
    <property type="entry name" value="Riboflavin_kinase_bac"/>
</dbReference>
<dbReference type="Gene3D" id="3.40.50.620">
    <property type="entry name" value="HUPs"/>
    <property type="match status" value="1"/>
</dbReference>
<dbReference type="GO" id="GO:0006747">
    <property type="term" value="P:FAD biosynthetic process"/>
    <property type="evidence" value="ECO:0007669"/>
    <property type="project" value="UniProtKB-UniRule"/>
</dbReference>
<dbReference type="GO" id="GO:0009231">
    <property type="term" value="P:riboflavin biosynthetic process"/>
    <property type="evidence" value="ECO:0007669"/>
    <property type="project" value="InterPro"/>
</dbReference>
<keyword evidence="7 14" id="KW-0547">Nucleotide-binding</keyword>
<dbReference type="UniPathway" id="UPA00276">
    <property type="reaction ID" value="UER00406"/>
</dbReference>
<dbReference type="NCBIfam" id="TIGR00083">
    <property type="entry name" value="ribF"/>
    <property type="match status" value="1"/>
</dbReference>
<feature type="domain" description="Riboflavin kinase" evidence="15">
    <location>
        <begin position="184"/>
        <end position="305"/>
    </location>
</feature>
<dbReference type="SMART" id="SM00904">
    <property type="entry name" value="Flavokinase"/>
    <property type="match status" value="1"/>
</dbReference>
<keyword evidence="10 14" id="KW-0067">ATP-binding</keyword>
<dbReference type="GO" id="GO:0008531">
    <property type="term" value="F:riboflavin kinase activity"/>
    <property type="evidence" value="ECO:0007669"/>
    <property type="project" value="UniProtKB-UniRule"/>
</dbReference>
<keyword evidence="8 14" id="KW-0418">Kinase</keyword>
<keyword evidence="4 14" id="KW-0288">FMN</keyword>
<keyword evidence="11" id="KW-0511">Multifunctional enzyme</keyword>
<evidence type="ECO:0000256" key="5">
    <source>
        <dbReference type="ARBA" id="ARBA00022679"/>
    </source>
</evidence>